<evidence type="ECO:0000313" key="1">
    <source>
        <dbReference type="EMBL" id="KAE8361387.1"/>
    </source>
</evidence>
<organism evidence="1 2">
    <name type="scientific">Aspergillus caelatus</name>
    <dbReference type="NCBI Taxonomy" id="61420"/>
    <lineage>
        <taxon>Eukaryota</taxon>
        <taxon>Fungi</taxon>
        <taxon>Dikarya</taxon>
        <taxon>Ascomycota</taxon>
        <taxon>Pezizomycotina</taxon>
        <taxon>Eurotiomycetes</taxon>
        <taxon>Eurotiomycetidae</taxon>
        <taxon>Eurotiales</taxon>
        <taxon>Aspergillaceae</taxon>
        <taxon>Aspergillus</taxon>
        <taxon>Aspergillus subgen. Circumdati</taxon>
    </lineage>
</organism>
<gene>
    <name evidence="1" type="ORF">BDV27DRAFT_133095</name>
</gene>
<keyword evidence="2" id="KW-1185">Reference proteome</keyword>
<reference evidence="1 2" key="1">
    <citation type="submission" date="2019-04" db="EMBL/GenBank/DDBJ databases">
        <title>Friends and foes A comparative genomics studyof 23 Aspergillus species from section Flavi.</title>
        <authorList>
            <consortium name="DOE Joint Genome Institute"/>
            <person name="Kjaerbolling I."/>
            <person name="Vesth T."/>
            <person name="Frisvad J.C."/>
            <person name="Nybo J.L."/>
            <person name="Theobald S."/>
            <person name="Kildgaard S."/>
            <person name="Isbrandt T."/>
            <person name="Kuo A."/>
            <person name="Sato A."/>
            <person name="Lyhne E.K."/>
            <person name="Kogle M.E."/>
            <person name="Wiebenga A."/>
            <person name="Kun R.S."/>
            <person name="Lubbers R.J."/>
            <person name="Makela M.R."/>
            <person name="Barry K."/>
            <person name="Chovatia M."/>
            <person name="Clum A."/>
            <person name="Daum C."/>
            <person name="Haridas S."/>
            <person name="He G."/>
            <person name="LaButti K."/>
            <person name="Lipzen A."/>
            <person name="Mondo S."/>
            <person name="Riley R."/>
            <person name="Salamov A."/>
            <person name="Simmons B.A."/>
            <person name="Magnuson J.K."/>
            <person name="Henrissat B."/>
            <person name="Mortensen U.H."/>
            <person name="Larsen T.O."/>
            <person name="Devries R.P."/>
            <person name="Grigoriev I.V."/>
            <person name="Machida M."/>
            <person name="Baker S.E."/>
            <person name="Andersen M.R."/>
        </authorList>
    </citation>
    <scope>NUCLEOTIDE SEQUENCE [LARGE SCALE GENOMIC DNA]</scope>
    <source>
        <strain evidence="1 2">CBS 763.97</strain>
    </source>
</reference>
<sequence length="82" mass="9166">MIVYFSSVSCLASVHLRLWRSTASRWAHQLVSQFLKPGQHLADSILLGACGPELHRTGFDLYLQTPLTESAPPYQLAWLLGL</sequence>
<proteinExistence type="predicted"/>
<dbReference type="Proteomes" id="UP000326268">
    <property type="component" value="Unassembled WGS sequence"/>
</dbReference>
<accession>A0A5N6ZUZ1</accession>
<protein>
    <submittedName>
        <fullName evidence="1">Uncharacterized protein</fullName>
    </submittedName>
</protein>
<dbReference type="GeneID" id="43652458"/>
<dbReference type="AlphaFoldDB" id="A0A5N6ZUZ1"/>
<evidence type="ECO:0000313" key="2">
    <source>
        <dbReference type="Proteomes" id="UP000326268"/>
    </source>
</evidence>
<name>A0A5N6ZUZ1_9EURO</name>
<dbReference type="EMBL" id="ML737737">
    <property type="protein sequence ID" value="KAE8361387.1"/>
    <property type="molecule type" value="Genomic_DNA"/>
</dbReference>
<dbReference type="RefSeq" id="XP_031924468.1">
    <property type="nucleotide sequence ID" value="XM_032068012.1"/>
</dbReference>